<gene>
    <name evidence="1" type="ORF">LU635_05025</name>
</gene>
<keyword evidence="2" id="KW-1185">Reference proteome</keyword>
<dbReference type="Proteomes" id="UP001139344">
    <property type="component" value="Unassembled WGS sequence"/>
</dbReference>
<reference evidence="1" key="1">
    <citation type="submission" date="2021-12" db="EMBL/GenBank/DDBJ databases">
        <title>Description of Gramella crocea sp. nov., a new bacterium isolated from activated sludge.</title>
        <authorList>
            <person name="Zhang X."/>
        </authorList>
    </citation>
    <scope>NUCLEOTIDE SEQUENCE</scope>
    <source>
        <strain evidence="1">YB25</strain>
    </source>
</reference>
<sequence>MTSGLLDTAFKSIDKVTNELTEVAQKSVKNNEGIITALNTANLFSGKNALDQSLDSIGGKYKPITVEIKKEKGQPYNRTTLRDTGDFYEGFFVGFKGTTWEVESEDSKRDKLVERYGKDIFGNTPKDEKTINDKHILPDLLEHILENVEI</sequence>
<dbReference type="EMBL" id="JAJSON010000014">
    <property type="protein sequence ID" value="MCG9970992.1"/>
    <property type="molecule type" value="Genomic_DNA"/>
</dbReference>
<protein>
    <submittedName>
        <fullName evidence="1">Uncharacterized protein</fullName>
    </submittedName>
</protein>
<comment type="caution">
    <text evidence="1">The sequence shown here is derived from an EMBL/GenBank/DDBJ whole genome shotgun (WGS) entry which is preliminary data.</text>
</comment>
<dbReference type="RefSeq" id="WP_240096856.1">
    <property type="nucleotide sequence ID" value="NZ_JAJSON010000014.1"/>
</dbReference>
<accession>A0A9X1UV74</accession>
<dbReference type="AlphaFoldDB" id="A0A9X1UV74"/>
<evidence type="ECO:0000313" key="2">
    <source>
        <dbReference type="Proteomes" id="UP001139344"/>
    </source>
</evidence>
<proteinExistence type="predicted"/>
<evidence type="ECO:0000313" key="1">
    <source>
        <dbReference type="EMBL" id="MCG9970992.1"/>
    </source>
</evidence>
<name>A0A9X1UV74_9FLAO</name>
<organism evidence="1 2">
    <name type="scientific">Christiangramia crocea</name>
    <dbReference type="NCBI Taxonomy" id="2904124"/>
    <lineage>
        <taxon>Bacteria</taxon>
        <taxon>Pseudomonadati</taxon>
        <taxon>Bacteroidota</taxon>
        <taxon>Flavobacteriia</taxon>
        <taxon>Flavobacteriales</taxon>
        <taxon>Flavobacteriaceae</taxon>
        <taxon>Christiangramia</taxon>
    </lineage>
</organism>